<keyword evidence="2" id="KW-1185">Reference proteome</keyword>
<sequence length="93" mass="10066">MTVNTDSWNCPWSGTTNWQGVGAVASTAASSCAVVTTVQLSYQYGGNWYANSYKYGSTYVSDSTGLAISEAFTRHQIGVAGYGWGQEEYTWIP</sequence>
<dbReference type="RefSeq" id="WP_158068125.1">
    <property type="nucleotide sequence ID" value="NZ_CP042829.1"/>
</dbReference>
<name>A0ABX6C668_9CHLR</name>
<accession>A0ABX6C668</accession>
<organism evidence="1 2">
    <name type="scientific">Tepidiforma bonchosmolovskayae</name>
    <dbReference type="NCBI Taxonomy" id="2601677"/>
    <lineage>
        <taxon>Bacteria</taxon>
        <taxon>Bacillati</taxon>
        <taxon>Chloroflexota</taxon>
        <taxon>Tepidiformia</taxon>
        <taxon>Tepidiformales</taxon>
        <taxon>Tepidiformaceae</taxon>
        <taxon>Tepidiforma</taxon>
    </lineage>
</organism>
<gene>
    <name evidence="1" type="ORF">Tbon_13205</name>
</gene>
<reference evidence="1 2" key="1">
    <citation type="submission" date="2019-08" db="EMBL/GenBank/DDBJ databases">
        <authorList>
            <person name="Toschakov S.V."/>
        </authorList>
    </citation>
    <scope>NUCLEOTIDE SEQUENCE [LARGE SCALE GENOMIC DNA]</scope>
    <source>
        <strain evidence="1 2">3753O</strain>
    </source>
</reference>
<dbReference type="Proteomes" id="UP000326331">
    <property type="component" value="Chromosome"/>
</dbReference>
<proteinExistence type="predicted"/>
<dbReference type="EMBL" id="CP042829">
    <property type="protein sequence ID" value="QFG04188.1"/>
    <property type="molecule type" value="Genomic_DNA"/>
</dbReference>
<protein>
    <submittedName>
        <fullName evidence="1">Uncharacterized protein</fullName>
    </submittedName>
</protein>
<evidence type="ECO:0000313" key="2">
    <source>
        <dbReference type="Proteomes" id="UP000326331"/>
    </source>
</evidence>
<reference evidence="1 2" key="2">
    <citation type="submission" date="2019-10" db="EMBL/GenBank/DDBJ databases">
        <title>Thermopilla bonchosmolovskayae gen. nov., sp. nov., a moderately thermophilic Chloroflexi bacterium from a Chukotka hot spring (Arctic, Russia), representing a novel classis Thermopillaia, which include previously uncultivated lineage OLB14.</title>
        <authorList>
            <person name="Kochetkova T.V."/>
            <person name="Zayulina K.S."/>
            <person name="Zhigarkov V.S."/>
            <person name="Minaev N.V."/>
            <person name="Novikov A."/>
            <person name="Toshchakov S.V."/>
            <person name="Elcheninov A.G."/>
            <person name="Kublanov I.V."/>
        </authorList>
    </citation>
    <scope>NUCLEOTIDE SEQUENCE [LARGE SCALE GENOMIC DNA]</scope>
    <source>
        <strain evidence="1 2">3753O</strain>
    </source>
</reference>
<evidence type="ECO:0000313" key="1">
    <source>
        <dbReference type="EMBL" id="QFG04188.1"/>
    </source>
</evidence>